<dbReference type="Gene3D" id="3.40.190.10">
    <property type="entry name" value="Periplasmic binding protein-like II"/>
    <property type="match status" value="2"/>
</dbReference>
<evidence type="ECO:0000313" key="6">
    <source>
        <dbReference type="Proteomes" id="UP001597349"/>
    </source>
</evidence>
<evidence type="ECO:0000259" key="4">
    <source>
        <dbReference type="Pfam" id="PF09084"/>
    </source>
</evidence>
<dbReference type="InterPro" id="IPR006311">
    <property type="entry name" value="TAT_signal"/>
</dbReference>
<dbReference type="InterPro" id="IPR019546">
    <property type="entry name" value="TAT_signal_bac_arc"/>
</dbReference>
<comment type="subcellular location">
    <subcellularLocation>
        <location evidence="1">Periplasm</location>
    </subcellularLocation>
</comment>
<proteinExistence type="inferred from homology"/>
<sequence>MQIMQTRRRFLAGAAMAGAAGIVGLPESLHAEPPLETTTVRLPRWVGGSYCWAGAYIAAELMRADGLTDVRYVESDRSVDQSEWIARGESEWIARGETDFSVNFPPNHIASIDAGVPIKVLTGLHSGCLELIAKESIRSVTDLRGKRVGVDGFNNSRHVWLTLMSAYVGLDPVNDIQWVLTENVKPTELFVQGKIDAFLGTPPQPQELRAKKIGHTILSNAVDRPWSQYFCCMISATTDYVNRYPVATKRVLRSILKAADLCVSDPERVAQQMVDRDFVPSYDYALQTLKDIRYDRWRDFDPEDSLRFYTLRMQETGMIKSSPQQIIADGTDWRFLDELKRELKT</sequence>
<gene>
    <name evidence="5" type="ORF">ACFSQT_34365</name>
</gene>
<evidence type="ECO:0000256" key="2">
    <source>
        <dbReference type="ARBA" id="ARBA00010742"/>
    </source>
</evidence>
<dbReference type="SUPFAM" id="SSF53850">
    <property type="entry name" value="Periplasmic binding protein-like II"/>
    <property type="match status" value="1"/>
</dbReference>
<dbReference type="Pfam" id="PF09084">
    <property type="entry name" value="NMT1"/>
    <property type="match status" value="1"/>
</dbReference>
<dbReference type="InterPro" id="IPR015168">
    <property type="entry name" value="SsuA/THI5"/>
</dbReference>
<dbReference type="NCBIfam" id="TIGR01409">
    <property type="entry name" value="TAT_signal_seq"/>
    <property type="match status" value="1"/>
</dbReference>
<feature type="domain" description="SsuA/THI5-like" evidence="4">
    <location>
        <begin position="91"/>
        <end position="268"/>
    </location>
</feature>
<keyword evidence="3" id="KW-0732">Signal</keyword>
<keyword evidence="6" id="KW-1185">Reference proteome</keyword>
<reference evidence="6" key="1">
    <citation type="journal article" date="2019" name="Int. J. Syst. Evol. Microbiol.">
        <title>The Global Catalogue of Microorganisms (GCM) 10K type strain sequencing project: providing services to taxonomists for standard genome sequencing and annotation.</title>
        <authorList>
            <consortium name="The Broad Institute Genomics Platform"/>
            <consortium name="The Broad Institute Genome Sequencing Center for Infectious Disease"/>
            <person name="Wu L."/>
            <person name="Ma J."/>
        </authorList>
    </citation>
    <scope>NUCLEOTIDE SEQUENCE [LARGE SCALE GENOMIC DNA]</scope>
    <source>
        <strain evidence="6">CGMCC 1.16226</strain>
    </source>
</reference>
<dbReference type="EMBL" id="JBHUGY010000066">
    <property type="protein sequence ID" value="MFD2057983.1"/>
    <property type="molecule type" value="Genomic_DNA"/>
</dbReference>
<evidence type="ECO:0000256" key="3">
    <source>
        <dbReference type="ARBA" id="ARBA00022729"/>
    </source>
</evidence>
<evidence type="ECO:0000256" key="1">
    <source>
        <dbReference type="ARBA" id="ARBA00004418"/>
    </source>
</evidence>
<dbReference type="Proteomes" id="UP001597349">
    <property type="component" value="Unassembled WGS sequence"/>
</dbReference>
<dbReference type="PROSITE" id="PS51318">
    <property type="entry name" value="TAT"/>
    <property type="match status" value="1"/>
</dbReference>
<name>A0ABW4WPW3_9HYPH</name>
<dbReference type="RefSeq" id="WP_379026417.1">
    <property type="nucleotide sequence ID" value="NZ_JBHUGY010000066.1"/>
</dbReference>
<dbReference type="PANTHER" id="PTHR30024">
    <property type="entry name" value="ALIPHATIC SULFONATES-BINDING PROTEIN-RELATED"/>
    <property type="match status" value="1"/>
</dbReference>
<dbReference type="PANTHER" id="PTHR30024:SF47">
    <property type="entry name" value="TAURINE-BINDING PERIPLASMIC PROTEIN"/>
    <property type="match status" value="1"/>
</dbReference>
<comment type="caution">
    <text evidence="5">The sequence shown here is derived from an EMBL/GenBank/DDBJ whole genome shotgun (WGS) entry which is preliminary data.</text>
</comment>
<organism evidence="5 6">
    <name type="scientific">Mesorhizobium calcicola</name>
    <dbReference type="NCBI Taxonomy" id="1300310"/>
    <lineage>
        <taxon>Bacteria</taxon>
        <taxon>Pseudomonadati</taxon>
        <taxon>Pseudomonadota</taxon>
        <taxon>Alphaproteobacteria</taxon>
        <taxon>Hyphomicrobiales</taxon>
        <taxon>Phyllobacteriaceae</taxon>
        <taxon>Mesorhizobium</taxon>
    </lineage>
</organism>
<accession>A0ABW4WPW3</accession>
<protein>
    <submittedName>
        <fullName evidence="5">ABC transporter substrate-binding protein</fullName>
    </submittedName>
</protein>
<comment type="similarity">
    <text evidence="2">Belongs to the bacterial solute-binding protein SsuA/TauA family.</text>
</comment>
<evidence type="ECO:0000313" key="5">
    <source>
        <dbReference type="EMBL" id="MFD2057983.1"/>
    </source>
</evidence>